<reference evidence="5 6" key="1">
    <citation type="submission" date="2024-02" db="EMBL/GenBank/DDBJ databases">
        <authorList>
            <person name="Chen Y."/>
            <person name="Shah S."/>
            <person name="Dougan E. K."/>
            <person name="Thang M."/>
            <person name="Chan C."/>
        </authorList>
    </citation>
    <scope>NUCLEOTIDE SEQUENCE [LARGE SCALE GENOMIC DNA]</scope>
</reference>
<evidence type="ECO:0000313" key="5">
    <source>
        <dbReference type="EMBL" id="CAK9039783.1"/>
    </source>
</evidence>
<dbReference type="InterPro" id="IPR042262">
    <property type="entry name" value="CN_hydtase_beta_C"/>
</dbReference>
<evidence type="ECO:0000256" key="2">
    <source>
        <dbReference type="SAM" id="MobiDB-lite"/>
    </source>
</evidence>
<dbReference type="Gene3D" id="1.10.472.20">
    <property type="entry name" value="Nitrile hydratase, beta subunit"/>
    <property type="match status" value="1"/>
</dbReference>
<evidence type="ECO:0008006" key="7">
    <source>
        <dbReference type="Google" id="ProtNLM"/>
    </source>
</evidence>
<dbReference type="Gene3D" id="2.30.30.50">
    <property type="match status" value="1"/>
</dbReference>
<evidence type="ECO:0000259" key="3">
    <source>
        <dbReference type="Pfam" id="PF02979"/>
    </source>
</evidence>
<dbReference type="Pfam" id="PF21006">
    <property type="entry name" value="NHase_beta_N"/>
    <property type="match status" value="1"/>
</dbReference>
<gene>
    <name evidence="5" type="ORF">CCMP2556_LOCUS21523</name>
</gene>
<name>A0ABP0LM84_9DINO</name>
<keyword evidence="1" id="KW-0479">Metal-binding</keyword>
<feature type="region of interest" description="Disordered" evidence="2">
    <location>
        <begin position="337"/>
        <end position="359"/>
    </location>
</feature>
<comment type="caution">
    <text evidence="5">The sequence shown here is derived from an EMBL/GenBank/DDBJ whole genome shotgun (WGS) entry which is preliminary data.</text>
</comment>
<evidence type="ECO:0000259" key="4">
    <source>
        <dbReference type="Pfam" id="PF21006"/>
    </source>
</evidence>
<dbReference type="EMBL" id="CAXAMN010013058">
    <property type="protein sequence ID" value="CAK9039783.1"/>
    <property type="molecule type" value="Genomic_DNA"/>
</dbReference>
<dbReference type="Pfam" id="PF02979">
    <property type="entry name" value="NHase_alpha"/>
    <property type="match status" value="1"/>
</dbReference>
<dbReference type="SUPFAM" id="SSF50090">
    <property type="entry name" value="Electron transport accessory proteins"/>
    <property type="match status" value="1"/>
</dbReference>
<dbReference type="Proteomes" id="UP001642484">
    <property type="component" value="Unassembled WGS sequence"/>
</dbReference>
<dbReference type="SUPFAM" id="SSF56209">
    <property type="entry name" value="Nitrile hydratase alpha chain"/>
    <property type="match status" value="1"/>
</dbReference>
<evidence type="ECO:0000256" key="1">
    <source>
        <dbReference type="ARBA" id="ARBA00022723"/>
    </source>
</evidence>
<dbReference type="InterPro" id="IPR049054">
    <property type="entry name" value="CN_hydtase_beta-like_N"/>
</dbReference>
<feature type="domain" description="Nitrile hydratase beta subunit-like N-terminal" evidence="4">
    <location>
        <begin position="110"/>
        <end position="168"/>
    </location>
</feature>
<dbReference type="InterPro" id="IPR004232">
    <property type="entry name" value="CN_Hdrtase_a/SCN_Hdrlase_g"/>
</dbReference>
<dbReference type="InterPro" id="IPR008990">
    <property type="entry name" value="Elect_transpt_acc-like_dom_sf"/>
</dbReference>
<dbReference type="Gene3D" id="3.90.330.10">
    <property type="entry name" value="Nitrile hydratase alpha /Thiocyanate hydrolase gamma"/>
    <property type="match status" value="1"/>
</dbReference>
<proteinExistence type="predicted"/>
<evidence type="ECO:0000313" key="6">
    <source>
        <dbReference type="Proteomes" id="UP001642484"/>
    </source>
</evidence>
<protein>
    <recommendedName>
        <fullName evidence="7">Nitrile hydratase</fullName>
    </recommendedName>
</protein>
<feature type="region of interest" description="Disordered" evidence="2">
    <location>
        <begin position="295"/>
        <end position="320"/>
    </location>
</feature>
<feature type="domain" description="Nitrile hydratase alpha/Thiocyanate hydrolase gamma" evidence="3">
    <location>
        <begin position="377"/>
        <end position="561"/>
    </location>
</feature>
<keyword evidence="6" id="KW-1185">Reference proteome</keyword>
<accession>A0ABP0LM84</accession>
<dbReference type="InterPro" id="IPR036648">
    <property type="entry name" value="CN_Hdrase_a/SCN_Hdrase_g_sf"/>
</dbReference>
<sequence length="568" mass="63153">MSKGLEQFLPRLCILSSHSTNQDQAFLVFSQLRKSGRYGVRRSLNTAASLAVCSQVTLRWFRMCRRPLPSASLPLRARGVCALAVDDGAGSAEQPGSQPGSFDSRDEPLKHWELQIHALVVVMISMEHVTSADLRGETCRLARYADWGYYGQWAVALAKVLLRNGLLSVSMLLPALGVSRTVSCKAQEFQVGQRVRVKRSLRGKPPSSWRRPHLPVPGTLDGACGEVAEILQPRSDPVFFIFCSELGVQVPAEICYTVKFALADISPGHLESPNPPKGSIRVEVFESWLQQDDQGEKELQTLEAKSSKSSSKGPKRRSLKQSLKTLTQEMHDLHSELVSQRRQNKSLPAAKHSHLQRSEVEQAAIDKEGAETPGQRLTEALIEVLTSSGIMGKAALSKAMEVIDSLGMQPLGPRIVARAWSDEEFKRQLLDNANEAIQSLDSLNLEKDRFSHVKVKVVESTDAVHNLVVCTLCSCYPVSLLGLSPSWYKSQEYRLHAVERPRELLKESFGLEIPPKVEIRVFDSNSDLRFFVLPRRPSNTEGWSEEELMNLVTRDSMIGVAMPTVPEL</sequence>
<organism evidence="5 6">
    <name type="scientific">Durusdinium trenchii</name>
    <dbReference type="NCBI Taxonomy" id="1381693"/>
    <lineage>
        <taxon>Eukaryota</taxon>
        <taxon>Sar</taxon>
        <taxon>Alveolata</taxon>
        <taxon>Dinophyceae</taxon>
        <taxon>Suessiales</taxon>
        <taxon>Symbiodiniaceae</taxon>
        <taxon>Durusdinium</taxon>
    </lineage>
</organism>